<keyword evidence="1" id="KW-0812">Transmembrane</keyword>
<feature type="transmembrane region" description="Helical" evidence="1">
    <location>
        <begin position="127"/>
        <end position="145"/>
    </location>
</feature>
<feature type="transmembrane region" description="Helical" evidence="1">
    <location>
        <begin position="77"/>
        <end position="107"/>
    </location>
</feature>
<proteinExistence type="predicted"/>
<reference evidence="2 3" key="1">
    <citation type="submission" date="2018-12" db="EMBL/GenBank/DDBJ databases">
        <authorList>
            <person name="Feng G."/>
            <person name="Zhu H."/>
        </authorList>
    </citation>
    <scope>NUCLEOTIDE SEQUENCE [LARGE SCALE GENOMIC DNA]</scope>
    <source>
        <strain evidence="2 3">KCTC 12533</strain>
    </source>
</reference>
<gene>
    <name evidence="2" type="ORF">EI291_00625</name>
</gene>
<protein>
    <submittedName>
        <fullName evidence="2">Uncharacterized protein</fullName>
    </submittedName>
</protein>
<dbReference type="AlphaFoldDB" id="A0A3R9NN27"/>
<comment type="caution">
    <text evidence="2">The sequence shown here is derived from an EMBL/GenBank/DDBJ whole genome shotgun (WGS) entry which is preliminary data.</text>
</comment>
<dbReference type="Proteomes" id="UP000273500">
    <property type="component" value="Unassembled WGS sequence"/>
</dbReference>
<evidence type="ECO:0000313" key="3">
    <source>
        <dbReference type="Proteomes" id="UP000273500"/>
    </source>
</evidence>
<keyword evidence="1" id="KW-1133">Transmembrane helix</keyword>
<dbReference type="EMBL" id="RWIT01000001">
    <property type="protein sequence ID" value="RSK50858.1"/>
    <property type="molecule type" value="Genomic_DNA"/>
</dbReference>
<name>A0A3R9NN27_9BACT</name>
<accession>A0A3R9NN27</accession>
<evidence type="ECO:0000256" key="1">
    <source>
        <dbReference type="SAM" id="Phobius"/>
    </source>
</evidence>
<feature type="transmembrane region" description="Helical" evidence="1">
    <location>
        <begin position="42"/>
        <end position="65"/>
    </location>
</feature>
<evidence type="ECO:0000313" key="2">
    <source>
        <dbReference type="EMBL" id="RSK50858.1"/>
    </source>
</evidence>
<keyword evidence="3" id="KW-1185">Reference proteome</keyword>
<organism evidence="2 3">
    <name type="scientific">Hymenobacter rigui</name>
    <dbReference type="NCBI Taxonomy" id="334424"/>
    <lineage>
        <taxon>Bacteria</taxon>
        <taxon>Pseudomonadati</taxon>
        <taxon>Bacteroidota</taxon>
        <taxon>Cytophagia</taxon>
        <taxon>Cytophagales</taxon>
        <taxon>Hymenobacteraceae</taxon>
        <taxon>Hymenobacter</taxon>
    </lineage>
</organism>
<sequence length="157" mass="17230">MRRLLPLLGATLLLWGLLVSLLLGPAAIWHPTIDVQLHNTYFVLDAYTGQLLLILPPLALVLLVSGLQRRLVPGSTWWLLVAGSCALVLFLCTHFLTTLLAVGFTIYPPLTASEPYADAAGVTRLYWLLRALQALCVVGVWWAGVQWGRRSSTPVTT</sequence>
<dbReference type="RefSeq" id="WP_125417335.1">
    <property type="nucleotide sequence ID" value="NZ_RWIT01000001.1"/>
</dbReference>
<keyword evidence="1" id="KW-0472">Membrane</keyword>